<dbReference type="InterPro" id="IPR036259">
    <property type="entry name" value="MFS_trans_sf"/>
</dbReference>
<feature type="transmembrane region" description="Helical" evidence="5">
    <location>
        <begin position="129"/>
        <end position="150"/>
    </location>
</feature>
<keyword evidence="3 5" id="KW-1133">Transmembrane helix</keyword>
<keyword evidence="2 5" id="KW-0812">Transmembrane</keyword>
<dbReference type="Gramene" id="Zm00001eb061160_T001">
    <property type="protein sequence ID" value="Zm00001eb061160_P001"/>
    <property type="gene ID" value="Zm00001eb061160"/>
</dbReference>
<evidence type="ECO:0000256" key="4">
    <source>
        <dbReference type="ARBA" id="ARBA00023136"/>
    </source>
</evidence>
<dbReference type="InterPro" id="IPR010658">
    <property type="entry name" value="Nodulin-like"/>
</dbReference>
<feature type="transmembrane region" description="Helical" evidence="5">
    <location>
        <begin position="476"/>
        <end position="495"/>
    </location>
</feature>
<evidence type="ECO:0000313" key="8">
    <source>
        <dbReference type="EnsemblPlants" id="Zm00001eb061160_P001"/>
    </source>
</evidence>
<dbReference type="KEGG" id="zma:103644191"/>
<dbReference type="Pfam" id="PF23262">
    <property type="entry name" value="NFD4_C"/>
    <property type="match status" value="1"/>
</dbReference>
<feature type="transmembrane region" description="Helical" evidence="5">
    <location>
        <begin position="588"/>
        <end position="608"/>
    </location>
</feature>
<organism evidence="8 9">
    <name type="scientific">Zea mays</name>
    <name type="common">Maize</name>
    <dbReference type="NCBI Taxonomy" id="4577"/>
    <lineage>
        <taxon>Eukaryota</taxon>
        <taxon>Viridiplantae</taxon>
        <taxon>Streptophyta</taxon>
        <taxon>Embryophyta</taxon>
        <taxon>Tracheophyta</taxon>
        <taxon>Spermatophyta</taxon>
        <taxon>Magnoliopsida</taxon>
        <taxon>Liliopsida</taxon>
        <taxon>Poales</taxon>
        <taxon>Poaceae</taxon>
        <taxon>PACMAD clade</taxon>
        <taxon>Panicoideae</taxon>
        <taxon>Andropogonodae</taxon>
        <taxon>Andropogoneae</taxon>
        <taxon>Tripsacinae</taxon>
        <taxon>Zea</taxon>
    </lineage>
</organism>
<dbReference type="PANTHER" id="PTHR21576">
    <property type="entry name" value="UNCHARACTERIZED NODULIN-LIKE PROTEIN"/>
    <property type="match status" value="1"/>
</dbReference>
<feature type="domain" description="NFD4 C-terminal" evidence="7">
    <location>
        <begin position="405"/>
        <end position="614"/>
    </location>
</feature>
<feature type="transmembrane region" description="Helical" evidence="5">
    <location>
        <begin position="225"/>
        <end position="246"/>
    </location>
</feature>
<dbReference type="Pfam" id="PF06813">
    <property type="entry name" value="Nodulin-like"/>
    <property type="match status" value="1"/>
</dbReference>
<dbReference type="EnsemblPlants" id="Zm00001eb061160_T001">
    <property type="protein sequence ID" value="Zm00001eb061160_P001"/>
    <property type="gene ID" value="Zm00001eb061160"/>
</dbReference>
<dbReference type="RefSeq" id="XP_008665607.1">
    <property type="nucleotide sequence ID" value="XM_008667385.2"/>
</dbReference>
<feature type="domain" description="Nodulin-like" evidence="6">
    <location>
        <begin position="62"/>
        <end position="318"/>
    </location>
</feature>
<dbReference type="FunCoup" id="A0A804M5Q6">
    <property type="interactions" value="54"/>
</dbReference>
<accession>A0A804M5Q6</accession>
<evidence type="ECO:0000256" key="2">
    <source>
        <dbReference type="ARBA" id="ARBA00022692"/>
    </source>
</evidence>
<evidence type="ECO:0000259" key="7">
    <source>
        <dbReference type="Pfam" id="PF23262"/>
    </source>
</evidence>
<name>A0A804M5Q6_MAIZE</name>
<feature type="transmembrane region" description="Helical" evidence="5">
    <location>
        <begin position="407"/>
        <end position="425"/>
    </location>
</feature>
<evidence type="ECO:0000259" key="6">
    <source>
        <dbReference type="Pfam" id="PF06813"/>
    </source>
</evidence>
<feature type="transmembrane region" description="Helical" evidence="5">
    <location>
        <begin position="535"/>
        <end position="559"/>
    </location>
</feature>
<reference evidence="8" key="2">
    <citation type="submission" date="2019-07" db="EMBL/GenBank/DDBJ databases">
        <authorList>
            <person name="Seetharam A."/>
            <person name="Woodhouse M."/>
            <person name="Cannon E."/>
        </authorList>
    </citation>
    <scope>NUCLEOTIDE SEQUENCE [LARGE SCALE GENOMIC DNA]</scope>
    <source>
        <strain evidence="8">cv. B73</strain>
    </source>
</reference>
<protein>
    <recommendedName>
        <fullName evidence="10">Nodulin-like domain-containing protein</fullName>
    </recommendedName>
</protein>
<evidence type="ECO:0000256" key="3">
    <source>
        <dbReference type="ARBA" id="ARBA00022989"/>
    </source>
</evidence>
<sequence>MSLTGPEPEKRQSRESARTRLRVEEERVCFGLERAMVFASGSAAGGPQVLTARFVRQVVQGRWFMVFACLLILSASGATYIFSIYSEVLKSTLGYDQRTLNTLCFYKDLGANVDVGVISGLINEVTPPWVVLAMGAAMNLAGYLMIYLAIDGRTGRPPVWLMCIYICVGANSQSFANTGALVTCVKNFPESRGVVLGLLKGFVGLSGAIFTQLYLAIYGDDAKSLVLLIAWLPAAVTILFVHTVRIMPYPRASRRRGPSAAATSNDAFFCFLYISIALATYLLVMIVVQKQVNFSHAAFAVSAAALLLILFLPLAVVVKQEYKIQKELEESLREDPTVTVEKPATAASLQLVAAAAAAPEPAVAQSMTTGTEAKRSSCLGSCLRHMFSPPAQGEDYTILQALVSVDMLVLFLATICGVGGTLTAIDNMGQIGQSLGYPAKSINTFVSLISIWNYAGRVTAGFASEVFLARYKFPRPLMLTLVLLLSCVGHLLIAFGVPQSLYVASVVIGFCFGAQWPLLFAIISEVFGLKYYSTLYNFGSVASPIGAYVLNVRVAGALYDVEAAKQHGGSLAGGADKTCIGVQCFRKAFLIITAATVAGALVSLVLVWRTRNFYRGDIYAKFRDSADADAAEERAEAEIGSTEVNGRKQ</sequence>
<dbReference type="OrthoDB" id="410267at2759"/>
<evidence type="ECO:0008006" key="10">
    <source>
        <dbReference type="Google" id="ProtNLM"/>
    </source>
</evidence>
<feature type="transmembrane region" description="Helical" evidence="5">
    <location>
        <begin position="294"/>
        <end position="318"/>
    </location>
</feature>
<dbReference type="InterPro" id="IPR056555">
    <property type="entry name" value="NFD4_C"/>
</dbReference>
<proteinExistence type="predicted"/>
<feature type="transmembrane region" description="Helical" evidence="5">
    <location>
        <begin position="195"/>
        <end position="219"/>
    </location>
</feature>
<dbReference type="PANTHER" id="PTHR21576:SF84">
    <property type="entry name" value="FAMILY PROTEIN, PUTATIVE, EXPRESSED-RELATED"/>
    <property type="match status" value="1"/>
</dbReference>
<dbReference type="Gene3D" id="1.20.1720.10">
    <property type="entry name" value="Multidrug resistance protein D"/>
    <property type="match status" value="1"/>
</dbReference>
<feature type="transmembrane region" description="Helical" evidence="5">
    <location>
        <begin position="437"/>
        <end position="455"/>
    </location>
</feature>
<dbReference type="GO" id="GO:0016020">
    <property type="term" value="C:membrane"/>
    <property type="evidence" value="ECO:0000318"/>
    <property type="project" value="GO_Central"/>
</dbReference>
<comment type="subcellular location">
    <subcellularLocation>
        <location evidence="1">Membrane</location>
        <topology evidence="1">Multi-pass membrane protein</topology>
    </subcellularLocation>
</comment>
<dbReference type="Gene3D" id="1.20.1250.20">
    <property type="entry name" value="MFS general substrate transporter like domains"/>
    <property type="match status" value="1"/>
</dbReference>
<feature type="transmembrane region" description="Helical" evidence="5">
    <location>
        <begin position="267"/>
        <end position="288"/>
    </location>
</feature>
<evidence type="ECO:0000256" key="5">
    <source>
        <dbReference type="SAM" id="Phobius"/>
    </source>
</evidence>
<dbReference type="CDD" id="cd17354">
    <property type="entry name" value="MFS_Mch1p_like"/>
    <property type="match status" value="1"/>
</dbReference>
<dbReference type="InParanoid" id="A0A804M5Q6"/>
<dbReference type="Proteomes" id="UP000007305">
    <property type="component" value="Chromosome 1"/>
</dbReference>
<keyword evidence="9" id="KW-1185">Reference proteome</keyword>
<feature type="transmembrane region" description="Helical" evidence="5">
    <location>
        <begin position="501"/>
        <end position="523"/>
    </location>
</feature>
<evidence type="ECO:0000256" key="1">
    <source>
        <dbReference type="ARBA" id="ARBA00004141"/>
    </source>
</evidence>
<feature type="transmembrane region" description="Helical" evidence="5">
    <location>
        <begin position="63"/>
        <end position="85"/>
    </location>
</feature>
<dbReference type="SUPFAM" id="SSF103473">
    <property type="entry name" value="MFS general substrate transporter"/>
    <property type="match status" value="2"/>
</dbReference>
<reference evidence="9" key="1">
    <citation type="submission" date="2015-12" db="EMBL/GenBank/DDBJ databases">
        <title>Update maize B73 reference genome by single molecule sequencing technologies.</title>
        <authorList>
            <consortium name="Maize Genome Sequencing Project"/>
            <person name="Ware D."/>
        </authorList>
    </citation>
    <scope>NUCLEOTIDE SEQUENCE [LARGE SCALE GENOMIC DNA]</scope>
    <source>
        <strain evidence="9">cv. B73</strain>
    </source>
</reference>
<gene>
    <name evidence="8" type="primary">LOC103644191</name>
</gene>
<dbReference type="AlphaFoldDB" id="A0A804M5Q6"/>
<reference evidence="8" key="3">
    <citation type="submission" date="2021-05" db="UniProtKB">
        <authorList>
            <consortium name="EnsemblPlants"/>
        </authorList>
    </citation>
    <scope>IDENTIFICATION</scope>
    <source>
        <strain evidence="8">cv. B73</strain>
    </source>
</reference>
<keyword evidence="4 5" id="KW-0472">Membrane</keyword>
<evidence type="ECO:0000313" key="9">
    <source>
        <dbReference type="Proteomes" id="UP000007305"/>
    </source>
</evidence>
<dbReference type="GeneID" id="103644191"/>